<organism evidence="5 6">
    <name type="scientific">Caerostris extrusa</name>
    <name type="common">Bark spider</name>
    <name type="synonym">Caerostris bankana</name>
    <dbReference type="NCBI Taxonomy" id="172846"/>
    <lineage>
        <taxon>Eukaryota</taxon>
        <taxon>Metazoa</taxon>
        <taxon>Ecdysozoa</taxon>
        <taxon>Arthropoda</taxon>
        <taxon>Chelicerata</taxon>
        <taxon>Arachnida</taxon>
        <taxon>Araneae</taxon>
        <taxon>Araneomorphae</taxon>
        <taxon>Entelegynae</taxon>
        <taxon>Araneoidea</taxon>
        <taxon>Araneidae</taxon>
        <taxon>Caerostris</taxon>
    </lineage>
</organism>
<dbReference type="InterPro" id="IPR000014">
    <property type="entry name" value="PAS"/>
</dbReference>
<evidence type="ECO:0000256" key="3">
    <source>
        <dbReference type="SAM" id="MobiDB-lite"/>
    </source>
</evidence>
<dbReference type="Proteomes" id="UP001054945">
    <property type="component" value="Unassembled WGS sequence"/>
</dbReference>
<dbReference type="InterPro" id="IPR008271">
    <property type="entry name" value="Ser/Thr_kinase_AS"/>
</dbReference>
<gene>
    <name evidence="5" type="primary">PASK</name>
    <name evidence="5" type="ORF">CEXT_182821</name>
</gene>
<dbReference type="PROSITE" id="PS00108">
    <property type="entry name" value="PROTEIN_KINASE_ST"/>
    <property type="match status" value="1"/>
</dbReference>
<feature type="compositionally biased region" description="Polar residues" evidence="3">
    <location>
        <begin position="512"/>
        <end position="524"/>
    </location>
</feature>
<dbReference type="GO" id="GO:0045719">
    <property type="term" value="P:negative regulation of glycogen biosynthetic process"/>
    <property type="evidence" value="ECO:0007669"/>
    <property type="project" value="TreeGrafter"/>
</dbReference>
<proteinExistence type="predicted"/>
<dbReference type="GO" id="GO:0005524">
    <property type="term" value="F:ATP binding"/>
    <property type="evidence" value="ECO:0007669"/>
    <property type="project" value="UniProtKB-KW"/>
</dbReference>
<feature type="region of interest" description="Disordered" evidence="3">
    <location>
        <begin position="770"/>
        <end position="794"/>
    </location>
</feature>
<dbReference type="InterPro" id="IPR000719">
    <property type="entry name" value="Prot_kinase_dom"/>
</dbReference>
<keyword evidence="2" id="KW-0067">ATP-binding</keyword>
<evidence type="ECO:0000256" key="2">
    <source>
        <dbReference type="ARBA" id="ARBA00022840"/>
    </source>
</evidence>
<dbReference type="GO" id="GO:0005829">
    <property type="term" value="C:cytosol"/>
    <property type="evidence" value="ECO:0007669"/>
    <property type="project" value="TreeGrafter"/>
</dbReference>
<dbReference type="EMBL" id="BPLR01008457">
    <property type="protein sequence ID" value="GIY24829.1"/>
    <property type="molecule type" value="Genomic_DNA"/>
</dbReference>
<evidence type="ECO:0000313" key="6">
    <source>
        <dbReference type="Proteomes" id="UP001054945"/>
    </source>
</evidence>
<keyword evidence="6" id="KW-1185">Reference proteome</keyword>
<dbReference type="SMART" id="SM00220">
    <property type="entry name" value="S_TKc"/>
    <property type="match status" value="1"/>
</dbReference>
<feature type="domain" description="Protein kinase" evidence="4">
    <location>
        <begin position="809"/>
        <end position="1067"/>
    </location>
</feature>
<dbReference type="Gene3D" id="1.10.510.10">
    <property type="entry name" value="Transferase(Phosphotransferase) domain 1"/>
    <property type="match status" value="1"/>
</dbReference>
<feature type="compositionally biased region" description="Polar residues" evidence="3">
    <location>
        <begin position="773"/>
        <end position="790"/>
    </location>
</feature>
<feature type="region of interest" description="Disordered" evidence="3">
    <location>
        <begin position="436"/>
        <end position="638"/>
    </location>
</feature>
<keyword evidence="1" id="KW-0547">Nucleotide-binding</keyword>
<name>A0AAV4RT88_CAEEX</name>
<feature type="compositionally biased region" description="Polar residues" evidence="3">
    <location>
        <begin position="539"/>
        <end position="590"/>
    </location>
</feature>
<accession>A0AAV4RT88</accession>
<evidence type="ECO:0000259" key="4">
    <source>
        <dbReference type="PROSITE" id="PS50011"/>
    </source>
</evidence>
<feature type="compositionally biased region" description="Low complexity" evidence="3">
    <location>
        <begin position="495"/>
        <end position="504"/>
    </location>
</feature>
<evidence type="ECO:0000256" key="1">
    <source>
        <dbReference type="ARBA" id="ARBA00022741"/>
    </source>
</evidence>
<dbReference type="InterPro" id="IPR011009">
    <property type="entry name" value="Kinase-like_dom_sf"/>
</dbReference>
<dbReference type="FunFam" id="1.10.510.10:FF:000351">
    <property type="entry name" value="PAS domain-containing serine/threonine-protein kinase"/>
    <property type="match status" value="1"/>
</dbReference>
<comment type="caution">
    <text evidence="5">The sequence shown here is derived from an EMBL/GenBank/DDBJ whole genome shotgun (WGS) entry which is preliminary data.</text>
</comment>
<feature type="compositionally biased region" description="Acidic residues" evidence="3">
    <location>
        <begin position="607"/>
        <end position="627"/>
    </location>
</feature>
<dbReference type="PANTHER" id="PTHR24346:SF51">
    <property type="entry name" value="PAS DOMAIN-CONTAINING SERINE_THREONINE-PROTEIN KINASE"/>
    <property type="match status" value="1"/>
</dbReference>
<feature type="compositionally biased region" description="Basic and acidic residues" evidence="3">
    <location>
        <begin position="628"/>
        <end position="638"/>
    </location>
</feature>
<dbReference type="AlphaFoldDB" id="A0AAV4RT88"/>
<dbReference type="SUPFAM" id="SSF56112">
    <property type="entry name" value="Protein kinase-like (PK-like)"/>
    <property type="match status" value="1"/>
</dbReference>
<feature type="compositionally biased region" description="Polar residues" evidence="3">
    <location>
        <begin position="484"/>
        <end position="494"/>
    </location>
</feature>
<dbReference type="Gene3D" id="3.30.200.20">
    <property type="entry name" value="Phosphorylase Kinase, domain 1"/>
    <property type="match status" value="1"/>
</dbReference>
<dbReference type="PANTHER" id="PTHR24346">
    <property type="entry name" value="MAP/MICROTUBULE AFFINITY-REGULATING KINASE"/>
    <property type="match status" value="1"/>
</dbReference>
<evidence type="ECO:0000313" key="5">
    <source>
        <dbReference type="EMBL" id="GIY24829.1"/>
    </source>
</evidence>
<sequence>MKTTILILRRHLLINNLHNNVDLNLSFGVLHFVYKGFKNLLKQDMANAKEETSKIRTPLVDLQLSDFEDSPDKARSHLIKQVNAHHLSPYEIGTTRRNIAREFKLTPQPKDSFLHNQSFPNVYKSPENGNASFDMDRTYKHPVSEFSGLLSCVYSPLKTSPQKAIKPHKNRHLNGSVLLYEDIDSSAGNISLYMQNPTTAIVTINAKTTEVLIANKLAAQYLGIKDNYDSVKLSKFLNAPIEDYLFSETDKFNKEKVLFSGKVMDLVTSSKGVIPVSVWARSVASESDYRCLVVMEPVERITWNCQIQLQRQNNLIPNIKYGSEIPQSLQSVSNQCITGRTKDQFIFPLSIEVVPCSEEESDSGEIFYEGIIWVFNNISGLITLLPDGTLHNCNANFSLLFFGYSQEELIGKNISCIIPSFYDEYEYLDTESMPLPLFDDDEDSNAKCGASDGRTTADSFGTDIPRPANPIGLSPNRRDDCDSYQGNSSYSTFGDDQSTSSSHFSDQHSPKNHSSQQLDSSHLDTSPPSPSSEEKPLDDSNSLKNEFSASSSYHSRQLSCSESQDTLHSGTNSITGSDINANFYGTNESKISLRTENENPSEYSYDSSEESSGEQDSASDSEWEGYSEDGKDSLCSKDDDFGKGEGEPFLVPSIVSSSDMNSLSNQIHVRSRSISESGLKSVSLVTKISTPKEGNLRPLSNNSFRSICEGEFLGLGRHRDGTSIAILYFIKKVTLEDGKCVYCLWVTRDPEEVKESSPLAKKCRENISEENESCGTKTETEPESSASSDSEFPELTEQEYIEGSFSEKYSILKHLRNGAFGCIKMAFRKTDGLCNTIVKTVVTKFLRKEDITDDYMETDNLTGQQIPREVAILTSLCHPNIVKIVDMFENKQCYQMVMEKHGNCMDLFEFIDRYEELEEPLGSYIFRQMVSALKYLHGLGVLHRDIKDENMIIDEKFQVKLIDFGSAVYMRGELFSTFCGTTEYCGPEVVRGYKYRGPELEIFALGVTLYTLMAKENPFIGANEILNGEYNIPESWSSDLVHLIAQMLEPEPEDRCTLQDLEKNNWVVQHVDIQKYKFEEVIQNCTLADLRPVKYYINLPQMFTSIESSSTPDLSCQLSNLQLNDENQPPSEK</sequence>
<dbReference type="CDD" id="cd00130">
    <property type="entry name" value="PAS"/>
    <property type="match status" value="1"/>
</dbReference>
<reference evidence="5 6" key="1">
    <citation type="submission" date="2021-06" db="EMBL/GenBank/DDBJ databases">
        <title>Caerostris extrusa draft genome.</title>
        <authorList>
            <person name="Kono N."/>
            <person name="Arakawa K."/>
        </authorList>
    </citation>
    <scope>NUCLEOTIDE SEQUENCE [LARGE SCALE GENOMIC DNA]</scope>
</reference>
<dbReference type="GO" id="GO:0004674">
    <property type="term" value="F:protein serine/threonine kinase activity"/>
    <property type="evidence" value="ECO:0007669"/>
    <property type="project" value="TreeGrafter"/>
</dbReference>
<dbReference type="GO" id="GO:0005634">
    <property type="term" value="C:nucleus"/>
    <property type="evidence" value="ECO:0007669"/>
    <property type="project" value="TreeGrafter"/>
</dbReference>
<dbReference type="GO" id="GO:0035556">
    <property type="term" value="P:intracellular signal transduction"/>
    <property type="evidence" value="ECO:0007669"/>
    <property type="project" value="TreeGrafter"/>
</dbReference>
<dbReference type="Pfam" id="PF00069">
    <property type="entry name" value="Pkinase"/>
    <property type="match status" value="1"/>
</dbReference>
<dbReference type="PROSITE" id="PS50011">
    <property type="entry name" value="PROTEIN_KINASE_DOM"/>
    <property type="match status" value="1"/>
</dbReference>
<dbReference type="Gene3D" id="3.30.450.20">
    <property type="entry name" value="PAS domain"/>
    <property type="match status" value="1"/>
</dbReference>
<protein>
    <recommendedName>
        <fullName evidence="4">Protein kinase domain-containing protein</fullName>
    </recommendedName>
</protein>